<comment type="caution">
    <text evidence="2">The sequence shown here is derived from an EMBL/GenBank/DDBJ whole genome shotgun (WGS) entry which is preliminary data.</text>
</comment>
<dbReference type="AlphaFoldDB" id="A0A9D4Q5T7"/>
<dbReference type="EMBL" id="JABSTV010001248">
    <property type="protein sequence ID" value="KAH7968560.1"/>
    <property type="molecule type" value="Genomic_DNA"/>
</dbReference>
<dbReference type="InterPro" id="IPR007671">
    <property type="entry name" value="Selenoprotein-P_N"/>
</dbReference>
<gene>
    <name evidence="2" type="ORF">HPB52_009613</name>
</gene>
<sequence length="79" mass="8343">MSTNRYLVFERCFSVIQLCNIIGGKMAARLLVLLAGCLQAAAAARTPICGTPEAWTVGGQDPLAEHRGNVTLVALLKAS</sequence>
<reference evidence="2" key="2">
    <citation type="submission" date="2021-09" db="EMBL/GenBank/DDBJ databases">
        <authorList>
            <person name="Jia N."/>
            <person name="Wang J."/>
            <person name="Shi W."/>
            <person name="Du L."/>
            <person name="Sun Y."/>
            <person name="Zhan W."/>
            <person name="Jiang J."/>
            <person name="Wang Q."/>
            <person name="Zhang B."/>
            <person name="Ji P."/>
            <person name="Sakyi L.B."/>
            <person name="Cui X."/>
            <person name="Yuan T."/>
            <person name="Jiang B."/>
            <person name="Yang W."/>
            <person name="Lam T.T.-Y."/>
            <person name="Chang Q."/>
            <person name="Ding S."/>
            <person name="Wang X."/>
            <person name="Zhu J."/>
            <person name="Ruan X."/>
            <person name="Zhao L."/>
            <person name="Wei J."/>
            <person name="Que T."/>
            <person name="Du C."/>
            <person name="Cheng J."/>
            <person name="Dai P."/>
            <person name="Han X."/>
            <person name="Huang E."/>
            <person name="Gao Y."/>
            <person name="Liu J."/>
            <person name="Shao H."/>
            <person name="Ye R."/>
            <person name="Li L."/>
            <person name="Wei W."/>
            <person name="Wang X."/>
            <person name="Wang C."/>
            <person name="Huo Q."/>
            <person name="Li W."/>
            <person name="Guo W."/>
            <person name="Chen H."/>
            <person name="Chen S."/>
            <person name="Zhou L."/>
            <person name="Zhou L."/>
            <person name="Ni X."/>
            <person name="Tian J."/>
            <person name="Zhou Y."/>
            <person name="Sheng Y."/>
            <person name="Liu T."/>
            <person name="Pan Y."/>
            <person name="Xia L."/>
            <person name="Li J."/>
            <person name="Zhao F."/>
            <person name="Cao W."/>
        </authorList>
    </citation>
    <scope>NUCLEOTIDE SEQUENCE</scope>
    <source>
        <strain evidence="2">Rsan-2018</strain>
        <tissue evidence="2">Larvae</tissue>
    </source>
</reference>
<feature type="domain" description="Selenoprotein P N-terminal" evidence="1">
    <location>
        <begin position="46"/>
        <end position="79"/>
    </location>
</feature>
<evidence type="ECO:0000313" key="3">
    <source>
        <dbReference type="Proteomes" id="UP000821837"/>
    </source>
</evidence>
<dbReference type="Proteomes" id="UP000821837">
    <property type="component" value="Unassembled WGS sequence"/>
</dbReference>
<evidence type="ECO:0000313" key="2">
    <source>
        <dbReference type="EMBL" id="KAH7968560.1"/>
    </source>
</evidence>
<evidence type="ECO:0000259" key="1">
    <source>
        <dbReference type="Pfam" id="PF04592"/>
    </source>
</evidence>
<keyword evidence="3" id="KW-1185">Reference proteome</keyword>
<organism evidence="2 3">
    <name type="scientific">Rhipicephalus sanguineus</name>
    <name type="common">Brown dog tick</name>
    <name type="synonym">Ixodes sanguineus</name>
    <dbReference type="NCBI Taxonomy" id="34632"/>
    <lineage>
        <taxon>Eukaryota</taxon>
        <taxon>Metazoa</taxon>
        <taxon>Ecdysozoa</taxon>
        <taxon>Arthropoda</taxon>
        <taxon>Chelicerata</taxon>
        <taxon>Arachnida</taxon>
        <taxon>Acari</taxon>
        <taxon>Parasitiformes</taxon>
        <taxon>Ixodida</taxon>
        <taxon>Ixodoidea</taxon>
        <taxon>Ixodidae</taxon>
        <taxon>Rhipicephalinae</taxon>
        <taxon>Rhipicephalus</taxon>
        <taxon>Rhipicephalus</taxon>
    </lineage>
</organism>
<reference evidence="2" key="1">
    <citation type="journal article" date="2020" name="Cell">
        <title>Large-Scale Comparative Analyses of Tick Genomes Elucidate Their Genetic Diversity and Vector Capacities.</title>
        <authorList>
            <consortium name="Tick Genome and Microbiome Consortium (TIGMIC)"/>
            <person name="Jia N."/>
            <person name="Wang J."/>
            <person name="Shi W."/>
            <person name="Du L."/>
            <person name="Sun Y."/>
            <person name="Zhan W."/>
            <person name="Jiang J.F."/>
            <person name="Wang Q."/>
            <person name="Zhang B."/>
            <person name="Ji P."/>
            <person name="Bell-Sakyi L."/>
            <person name="Cui X.M."/>
            <person name="Yuan T.T."/>
            <person name="Jiang B.G."/>
            <person name="Yang W.F."/>
            <person name="Lam T.T."/>
            <person name="Chang Q.C."/>
            <person name="Ding S.J."/>
            <person name="Wang X.J."/>
            <person name="Zhu J.G."/>
            <person name="Ruan X.D."/>
            <person name="Zhao L."/>
            <person name="Wei J.T."/>
            <person name="Ye R.Z."/>
            <person name="Que T.C."/>
            <person name="Du C.H."/>
            <person name="Zhou Y.H."/>
            <person name="Cheng J.X."/>
            <person name="Dai P.F."/>
            <person name="Guo W.B."/>
            <person name="Han X.H."/>
            <person name="Huang E.J."/>
            <person name="Li L.F."/>
            <person name="Wei W."/>
            <person name="Gao Y.C."/>
            <person name="Liu J.Z."/>
            <person name="Shao H.Z."/>
            <person name="Wang X."/>
            <person name="Wang C.C."/>
            <person name="Yang T.C."/>
            <person name="Huo Q.B."/>
            <person name="Li W."/>
            <person name="Chen H.Y."/>
            <person name="Chen S.E."/>
            <person name="Zhou L.G."/>
            <person name="Ni X.B."/>
            <person name="Tian J.H."/>
            <person name="Sheng Y."/>
            <person name="Liu T."/>
            <person name="Pan Y.S."/>
            <person name="Xia L.Y."/>
            <person name="Li J."/>
            <person name="Zhao F."/>
            <person name="Cao W.C."/>
        </authorList>
    </citation>
    <scope>NUCLEOTIDE SEQUENCE</scope>
    <source>
        <strain evidence="2">Rsan-2018</strain>
    </source>
</reference>
<accession>A0A9D4Q5T7</accession>
<dbReference type="Pfam" id="PF04592">
    <property type="entry name" value="SelP_N"/>
    <property type="match status" value="1"/>
</dbReference>
<name>A0A9D4Q5T7_RHISA</name>
<protein>
    <recommendedName>
        <fullName evidence="1">Selenoprotein P N-terminal domain-containing protein</fullName>
    </recommendedName>
</protein>
<proteinExistence type="predicted"/>